<dbReference type="CDD" id="cd07389">
    <property type="entry name" value="MPP_PhoD"/>
    <property type="match status" value="1"/>
</dbReference>
<feature type="domain" description="PhoD-like phosphatase metallophosphatase" evidence="2">
    <location>
        <begin position="158"/>
        <end position="511"/>
    </location>
</feature>
<dbReference type="Pfam" id="PF09423">
    <property type="entry name" value="PhoD"/>
    <property type="match status" value="1"/>
</dbReference>
<reference evidence="5" key="1">
    <citation type="journal article" date="2019" name="Int. J. Syst. Evol. Microbiol.">
        <title>The Global Catalogue of Microorganisms (GCM) 10K type strain sequencing project: providing services to taxonomists for standard genome sequencing and annotation.</title>
        <authorList>
            <consortium name="The Broad Institute Genomics Platform"/>
            <consortium name="The Broad Institute Genome Sequencing Center for Infectious Disease"/>
            <person name="Wu L."/>
            <person name="Ma J."/>
        </authorList>
    </citation>
    <scope>NUCLEOTIDE SEQUENCE [LARGE SCALE GENOMIC DNA]</scope>
    <source>
        <strain evidence="5">KCTC 32255</strain>
    </source>
</reference>
<keyword evidence="1" id="KW-0732">Signal</keyword>
<dbReference type="InterPro" id="IPR018946">
    <property type="entry name" value="PhoD-like_MPP"/>
</dbReference>
<feature type="chain" id="PRO_5046635894" evidence="1">
    <location>
        <begin position="40"/>
        <end position="546"/>
    </location>
</feature>
<dbReference type="SUPFAM" id="SSF56300">
    <property type="entry name" value="Metallo-dependent phosphatases"/>
    <property type="match status" value="1"/>
</dbReference>
<dbReference type="InterPro" id="IPR029052">
    <property type="entry name" value="Metallo-depent_PP-like"/>
</dbReference>
<dbReference type="Gene3D" id="3.60.21.70">
    <property type="entry name" value="PhoD-like phosphatase"/>
    <property type="match status" value="1"/>
</dbReference>
<dbReference type="Pfam" id="PF16655">
    <property type="entry name" value="PhoD_N"/>
    <property type="match status" value="1"/>
</dbReference>
<dbReference type="InterPro" id="IPR052900">
    <property type="entry name" value="Phospholipid_Metab_Enz"/>
</dbReference>
<evidence type="ECO:0000259" key="3">
    <source>
        <dbReference type="Pfam" id="PF16655"/>
    </source>
</evidence>
<gene>
    <name evidence="4" type="ORF">ACFQGD_11495</name>
</gene>
<dbReference type="InterPro" id="IPR032093">
    <property type="entry name" value="PhoD_N"/>
</dbReference>
<dbReference type="PANTHER" id="PTHR43606">
    <property type="entry name" value="PHOSPHATASE, PUTATIVE (AFU_ORTHOLOGUE AFUA_6G08710)-RELATED"/>
    <property type="match status" value="1"/>
</dbReference>
<dbReference type="EMBL" id="JBHSXX010000001">
    <property type="protein sequence ID" value="MFC6867771.1"/>
    <property type="molecule type" value="Genomic_DNA"/>
</dbReference>
<evidence type="ECO:0000256" key="1">
    <source>
        <dbReference type="SAM" id="SignalP"/>
    </source>
</evidence>
<dbReference type="InterPro" id="IPR006311">
    <property type="entry name" value="TAT_signal"/>
</dbReference>
<dbReference type="PANTHER" id="PTHR43606:SF2">
    <property type="entry name" value="ALKALINE PHOSPHATASE FAMILY PROTEIN (AFU_ORTHOLOGUE AFUA_5G03860)"/>
    <property type="match status" value="1"/>
</dbReference>
<dbReference type="InterPro" id="IPR038607">
    <property type="entry name" value="PhoD-like_sf"/>
</dbReference>
<name>A0ABW2BXV4_9PSEU</name>
<keyword evidence="5" id="KW-1185">Reference proteome</keyword>
<proteinExistence type="predicted"/>
<feature type="domain" description="Phospholipase D N-terminal" evidence="3">
    <location>
        <begin position="49"/>
        <end position="145"/>
    </location>
</feature>
<dbReference type="RefSeq" id="WP_345400331.1">
    <property type="nucleotide sequence ID" value="NZ_BAABLA010000099.1"/>
</dbReference>
<organism evidence="4 5">
    <name type="scientific">Haloechinothrix salitolerans</name>
    <dbReference type="NCBI Taxonomy" id="926830"/>
    <lineage>
        <taxon>Bacteria</taxon>
        <taxon>Bacillati</taxon>
        <taxon>Actinomycetota</taxon>
        <taxon>Actinomycetes</taxon>
        <taxon>Pseudonocardiales</taxon>
        <taxon>Pseudonocardiaceae</taxon>
        <taxon>Haloechinothrix</taxon>
    </lineage>
</organism>
<accession>A0ABW2BXV4</accession>
<protein>
    <submittedName>
        <fullName evidence="4">Alkaline phosphatase D family protein</fullName>
    </submittedName>
</protein>
<sequence length="546" mass="60574">MSESSTYAPDPGLRRRDVLRAGGLAGAATLLAPALPSHAAQPTGPAFQHGVASGDPLPNRVILWTRVTPVADATPGSGVGPDVTVRWQVATDADFRDVVVSGAVRTGPARDHTVKIDAGGLAPGRWYFYRFAFGDQHSAIGRTRTAPAFDVQPDRLRFGVVSCSNWQSGHFASYRHLADRGDVDAVLHLGDYLYEYGPGEYGSFRRHDPPHEMITLADYRRRHAQYKTDPQLQALHAACPWIITWDDHETANDAWSGGAQNHTEGEEGRWVERRRQAKRAYAEWMPIRFGPDGRLFRRLRFGTLAELTMLDLRTYRSKQASEIGEADDADRTIVGADQLAFLRDSLRAEDVQWKLIGNPVMFSPLLLPPLPRVVGEPLAELTGLVPEDGVPFNVDQWDGYQHDRRELIRLLANQGVRDTVFLTGDIHTSWAFEVPVDAGLYPFSRTVATEFVVPSVTSDNIDELTGSPPRTVSVSVETAARTLNRHLKWVELDSHGYMVCDVTADRVQVDWYFLADRENAGSAAHHAKSFAVTAGTQRLREVSRPV</sequence>
<comment type="caution">
    <text evidence="4">The sequence shown here is derived from an EMBL/GenBank/DDBJ whole genome shotgun (WGS) entry which is preliminary data.</text>
</comment>
<evidence type="ECO:0000259" key="2">
    <source>
        <dbReference type="Pfam" id="PF09423"/>
    </source>
</evidence>
<evidence type="ECO:0000313" key="4">
    <source>
        <dbReference type="EMBL" id="MFC6867771.1"/>
    </source>
</evidence>
<feature type="signal peptide" evidence="1">
    <location>
        <begin position="1"/>
        <end position="39"/>
    </location>
</feature>
<dbReference type="Proteomes" id="UP001596337">
    <property type="component" value="Unassembled WGS sequence"/>
</dbReference>
<evidence type="ECO:0000313" key="5">
    <source>
        <dbReference type="Proteomes" id="UP001596337"/>
    </source>
</evidence>
<dbReference type="PROSITE" id="PS51318">
    <property type="entry name" value="TAT"/>
    <property type="match status" value="1"/>
</dbReference>
<dbReference type="Gene3D" id="2.60.40.380">
    <property type="entry name" value="Purple acid phosphatase-like, N-terminal"/>
    <property type="match status" value="1"/>
</dbReference>